<feature type="chain" id="PRO_5045427340" evidence="2">
    <location>
        <begin position="35"/>
        <end position="654"/>
    </location>
</feature>
<accession>A0ABZ0HWM6</accession>
<dbReference type="EMBL" id="CP136862">
    <property type="protein sequence ID" value="WOJ91315.1"/>
    <property type="molecule type" value="Genomic_DNA"/>
</dbReference>
<gene>
    <name evidence="3" type="ORF">RZS28_08700</name>
</gene>
<name>A0ABZ0HWM6_9HYPH</name>
<dbReference type="InterPro" id="IPR017850">
    <property type="entry name" value="Alkaline_phosphatase_core_sf"/>
</dbReference>
<dbReference type="Pfam" id="PF04185">
    <property type="entry name" value="Phosphoesterase"/>
    <property type="match status" value="2"/>
</dbReference>
<keyword evidence="4" id="KW-1185">Reference proteome</keyword>
<evidence type="ECO:0000256" key="2">
    <source>
        <dbReference type="SAM" id="SignalP"/>
    </source>
</evidence>
<reference evidence="3 4" key="1">
    <citation type="submission" date="2023-10" db="EMBL/GenBank/DDBJ databases">
        <title>Novel methanotroph of the genus Methylocapsa from a subarctic wetland.</title>
        <authorList>
            <person name="Belova S.E."/>
            <person name="Oshkin I.Y."/>
            <person name="Miroshnikov K."/>
            <person name="Dedysh S.N."/>
        </authorList>
    </citation>
    <scope>NUCLEOTIDE SEQUENCE [LARGE SCALE GENOMIC DNA]</scope>
    <source>
        <strain evidence="3 4">RX1</strain>
    </source>
</reference>
<keyword evidence="1" id="KW-0378">Hydrolase</keyword>
<organism evidence="3 4">
    <name type="scientific">Methylocapsa polymorpha</name>
    <dbReference type="NCBI Taxonomy" id="3080828"/>
    <lineage>
        <taxon>Bacteria</taxon>
        <taxon>Pseudomonadati</taxon>
        <taxon>Pseudomonadota</taxon>
        <taxon>Alphaproteobacteria</taxon>
        <taxon>Hyphomicrobiales</taxon>
        <taxon>Beijerinckiaceae</taxon>
        <taxon>Methylocapsa</taxon>
    </lineage>
</organism>
<dbReference type="Gene3D" id="3.40.720.10">
    <property type="entry name" value="Alkaline Phosphatase, subunit A"/>
    <property type="match status" value="2"/>
</dbReference>
<dbReference type="InterPro" id="IPR007312">
    <property type="entry name" value="Phosphoesterase"/>
</dbReference>
<evidence type="ECO:0000313" key="3">
    <source>
        <dbReference type="EMBL" id="WOJ91315.1"/>
    </source>
</evidence>
<dbReference type="Proteomes" id="UP001626536">
    <property type="component" value="Chromosome"/>
</dbReference>
<protein>
    <submittedName>
        <fullName evidence="3">Alkaline phosphatase family protein</fullName>
    </submittedName>
</protein>
<sequence length="654" mass="70310">MQFLRGSKRKRVTAGVTACAIALTSAGIPASVFAAEDNDGRGPSATETPIKHVIVIVGENRSFDHLFGAYKPPRGQTVENLLSKGIINEDGTPGPNFHLATQYQGSLVGPTKFSLTPTSKKAYKTLPPPLTGGTPTVASDSNPPPFATLAAAKAQEGNALLPGDVKLLTTGASGLPTHVIDTRIANASKLPSGPFQLTPSLSYDDYAASPVHRFYQGWQQSDCSVAYATHANPSGCRNDLFAWVEVSIGAGSNGKPQPSGFNDQTTGEGSTALGFYNTNIGDAPYFTKLAKKYAISDNYHQPSQGGTGLDSIILGYGDAIYFTDGHGHAITPPTNEIENPDPQAGTNNYYTQDGYSGGSYSNCSDPAQPGVGAIVTYLASLPNKPKANCDQGHYYLLNNYNPGYNGDGSVNTAAFTIPPSPVRSISKPLLDKNVSWKYYGEGWNTFITSSATSVYCNICNPFLYETAIMTKPTLVAKHLKDTDDLYNDIANGDLPAVSFVKPGGFLDGHPTSSKFDLFEAFSKKIVRAVKQNPKLWASTAIFITVDEGGGYYDSGYIQPLDFFGDGVRIPLIVVSPYSRGGLIAHDYSDHVSILKFIERNWRLDRISNRSRDNLPNPVATADNPYVPTNSPAIGDLFELFQFGQERDQDDHDED</sequence>
<proteinExistence type="predicted"/>
<evidence type="ECO:0000313" key="4">
    <source>
        <dbReference type="Proteomes" id="UP001626536"/>
    </source>
</evidence>
<feature type="signal peptide" evidence="2">
    <location>
        <begin position="1"/>
        <end position="34"/>
    </location>
</feature>
<dbReference type="PANTHER" id="PTHR31956:SF1">
    <property type="entry name" value="NON-SPECIFIC PHOSPHOLIPASE C1"/>
    <property type="match status" value="1"/>
</dbReference>
<dbReference type="CDD" id="cd16013">
    <property type="entry name" value="AcpA"/>
    <property type="match status" value="1"/>
</dbReference>
<keyword evidence="2" id="KW-0732">Signal</keyword>
<dbReference type="PANTHER" id="PTHR31956">
    <property type="entry name" value="NON-SPECIFIC PHOSPHOLIPASE C4-RELATED"/>
    <property type="match status" value="1"/>
</dbReference>
<dbReference type="RefSeq" id="WP_407340911.1">
    <property type="nucleotide sequence ID" value="NZ_CP136862.1"/>
</dbReference>
<evidence type="ECO:0000256" key="1">
    <source>
        <dbReference type="ARBA" id="ARBA00022801"/>
    </source>
</evidence>